<evidence type="ECO:0000313" key="3">
    <source>
        <dbReference type="EMBL" id="KGN94162.1"/>
    </source>
</evidence>
<evidence type="ECO:0000313" key="4">
    <source>
        <dbReference type="Proteomes" id="UP000030136"/>
    </source>
</evidence>
<gene>
    <name evidence="3" type="ORF">HQ38_06405</name>
</gene>
<reference evidence="3 4" key="1">
    <citation type="submission" date="2014-08" db="EMBL/GenBank/DDBJ databases">
        <title>Porphyromonas crevioricanis strain:COT-253_OH1447 Genome sequencing.</title>
        <authorList>
            <person name="Wallis C."/>
            <person name="Deusch O."/>
            <person name="O'Flynn C."/>
            <person name="Davis I."/>
            <person name="Jospin G."/>
            <person name="Darling A.E."/>
            <person name="Coil D.A."/>
            <person name="Alexiev A."/>
            <person name="Horsfall A."/>
            <person name="Kirkwood N."/>
            <person name="Harris S."/>
            <person name="Eisen J.A."/>
        </authorList>
    </citation>
    <scope>NUCLEOTIDE SEQUENCE [LARGE SCALE GENOMIC DNA]</scope>
    <source>
        <strain evidence="4">COT-253 OH1447</strain>
    </source>
</reference>
<dbReference type="AlphaFoldDB" id="A0AB34PHL8"/>
<dbReference type="PANTHER" id="PTHR30189:SF1">
    <property type="entry name" value="LPS-ASSEMBLY PROTEIN LPTD"/>
    <property type="match status" value="1"/>
</dbReference>
<evidence type="ECO:0000259" key="2">
    <source>
        <dbReference type="Pfam" id="PF19838"/>
    </source>
</evidence>
<feature type="region of interest" description="Disordered" evidence="1">
    <location>
        <begin position="824"/>
        <end position="867"/>
    </location>
</feature>
<feature type="domain" description="LPS-assembly protein LptD central" evidence="2">
    <location>
        <begin position="282"/>
        <end position="763"/>
    </location>
</feature>
<sequence length="995" mass="111950">MADTGVVPNKSAGRTWLREALPWLACMVLLFSACVGRKRTQPSPILQSEPPSLTLSDTAAKIPSLLPDSLGKLFGSAQSKKIDSTRLADTIRRDLRSTPDSLSGRDSLLADSLSSLATVDSLKDFPTIVDDPAFAEIVDYQAADSMVMLKSNLIYLFGESSVNFQNKGLQANFMRLNVDSSVVFSRYITDSMGRADHFPIFKDGEMEYQARTMNYNIKTGKGFISGVVTRQGEGYVTATQTKKLEDNTLYMCDGKYSTCDRVDHPHFYIHLTRAKVRPQKNIVTGPAYLVIADVPIYALGLPFGFFPFNSTYSSGILPPSYGEELEKGFYLRNGGYYFAFNDYVDLALTGEIYSKGSWGVSAASQYRKRYKFSGSVDAGYLVTVHGYKFDPQGYQKNKDFHINWSHTQDPKADPNRNFSASVNFSTSSYDRNALSSLYGGGQRYAQNTKSSNVNYRRTFPGTPFSISTSMNVTQRTQDSTIALTLPDMNISMSSIFPFKRKKRVGSERWYEKIKMSYSGSIRNRITTKEDKLLKSDLLRDWQNGASHNIPINATFTLFDYINLTPSVNYNERWYSHKINKAFDPSAGRLSVSDTVYGFYRSWDFNTSLSLSTTLYGFFTPWRFLFGDKLSVIRHRLNPTISLSYAPDFSDPFFKAWKQISYPDKEGKLQTEWYSPYEGQSVGVPPRGKQGVISLSFANNIEAKVKSKTDSTGFAKWSIIDDFTWGTSYNMAADSLRWSNINTSLRLKLPGNFNLSLSGAFDPYVYKTVKTPEGGFSYYKSNDLKILNGKGIGSLISTGTAFSYTFNNDTFDKLAKFFSREKKDAAGEENSSEKGGNKNPAGKKDDQKDGEKSSPSGGLLGRKKDVPQQDNSGYVINKFGWNFSVNYSVNYGRAEFDFAREDFKYKLTHNLSFNGMLNPTPGWSFNFHGNYNFDLKRVTNLQFNLTRDMHCWALTAGFIPIGFNKSYNITIAVKSSLLQDLKWQQSSSPLRGSNWR</sequence>
<protein>
    <recommendedName>
        <fullName evidence="2">LPS-assembly protein LptD central domain-containing protein</fullName>
    </recommendedName>
</protein>
<dbReference type="Pfam" id="PF19838">
    <property type="entry name" value="LptD_2"/>
    <property type="match status" value="1"/>
</dbReference>
<organism evidence="3 4">
    <name type="scientific">Porphyromonas crevioricanis</name>
    <dbReference type="NCBI Taxonomy" id="393921"/>
    <lineage>
        <taxon>Bacteria</taxon>
        <taxon>Pseudomonadati</taxon>
        <taxon>Bacteroidota</taxon>
        <taxon>Bacteroidia</taxon>
        <taxon>Bacteroidales</taxon>
        <taxon>Porphyromonadaceae</taxon>
        <taxon>Porphyromonas</taxon>
    </lineage>
</organism>
<evidence type="ECO:0000256" key="1">
    <source>
        <dbReference type="SAM" id="MobiDB-lite"/>
    </source>
</evidence>
<comment type="caution">
    <text evidence="3">The sequence shown here is derived from an EMBL/GenBank/DDBJ whole genome shotgun (WGS) entry which is preliminary data.</text>
</comment>
<dbReference type="GO" id="GO:1990351">
    <property type="term" value="C:transporter complex"/>
    <property type="evidence" value="ECO:0007669"/>
    <property type="project" value="TreeGrafter"/>
</dbReference>
<dbReference type="InterPro" id="IPR045659">
    <property type="entry name" value="LptD_2"/>
</dbReference>
<proteinExistence type="predicted"/>
<dbReference type="EMBL" id="JQJC01000020">
    <property type="protein sequence ID" value="KGN94162.1"/>
    <property type="molecule type" value="Genomic_DNA"/>
</dbReference>
<dbReference type="Proteomes" id="UP000030136">
    <property type="component" value="Unassembled WGS sequence"/>
</dbReference>
<name>A0AB34PHL8_9PORP</name>
<dbReference type="PANTHER" id="PTHR30189">
    <property type="entry name" value="LPS-ASSEMBLY PROTEIN"/>
    <property type="match status" value="1"/>
</dbReference>
<accession>A0AB34PHL8</accession>
<dbReference type="InterPro" id="IPR050218">
    <property type="entry name" value="LptD"/>
</dbReference>
<feature type="compositionally biased region" description="Basic and acidic residues" evidence="1">
    <location>
        <begin position="824"/>
        <end position="851"/>
    </location>
</feature>
<dbReference type="GO" id="GO:0009279">
    <property type="term" value="C:cell outer membrane"/>
    <property type="evidence" value="ECO:0007669"/>
    <property type="project" value="TreeGrafter"/>
</dbReference>